<evidence type="ECO:0000256" key="4">
    <source>
        <dbReference type="ARBA" id="ARBA00023136"/>
    </source>
</evidence>
<evidence type="ECO:0000313" key="8">
    <source>
        <dbReference type="EMBL" id="QHN33755.1"/>
    </source>
</evidence>
<keyword evidence="2 6" id="KW-0812">Transmembrane</keyword>
<evidence type="ECO:0000259" key="7">
    <source>
        <dbReference type="Pfam" id="PF13515"/>
    </source>
</evidence>
<sequence length="405" mass="41091">MEITSPQSRRDAARVFGHRSALADTLRIDFANASLGVPLRVGAAVGVVLVVGGLLGQFALAGFAALGSLVSAFCRTDPYRVRAGRLLVLGVALTVSLVTGSVLGAMSANMWTEIAVLSILGGAAALLVGALHISGPGAVVFVFGATGAAGYAQSFGDVGRVAVATAAGAVCGIVASLAPWILAVVRRWFASARSRVSGHRTPREARSRAATVTATGSAGNGPGYESVRTCLTSRPHTDHLHTAARIVVASAISGVVAVAFGLSHPLWASMGAVAAMQGIRYHRTVQRGIARLVGNVVGGLIAAALLALPLGHWGAIAAIVVLQIVAEICAPWNYAITSAVVTPMALLMTALSVGLHPSIAIDRVLDTLVGVVIGIVIALLTVTRPDIDGLLESTGMRHPGAGTAS</sequence>
<feature type="region of interest" description="Disordered" evidence="5">
    <location>
        <begin position="200"/>
        <end position="221"/>
    </location>
</feature>
<feature type="transmembrane region" description="Helical" evidence="6">
    <location>
        <begin position="293"/>
        <end position="326"/>
    </location>
</feature>
<evidence type="ECO:0000256" key="3">
    <source>
        <dbReference type="ARBA" id="ARBA00022989"/>
    </source>
</evidence>
<protein>
    <submittedName>
        <fullName evidence="8">FUSC family protein</fullName>
    </submittedName>
</protein>
<evidence type="ECO:0000256" key="6">
    <source>
        <dbReference type="SAM" id="Phobius"/>
    </source>
</evidence>
<feature type="transmembrane region" description="Helical" evidence="6">
    <location>
        <begin position="161"/>
        <end position="185"/>
    </location>
</feature>
<comment type="subcellular location">
    <subcellularLocation>
        <location evidence="1">Membrane</location>
        <topology evidence="1">Multi-pass membrane protein</topology>
    </subcellularLocation>
</comment>
<dbReference type="Pfam" id="PF13515">
    <property type="entry name" value="FUSC_2"/>
    <property type="match status" value="1"/>
</dbReference>
<feature type="transmembrane region" description="Helical" evidence="6">
    <location>
        <begin position="41"/>
        <end position="74"/>
    </location>
</feature>
<feature type="transmembrane region" description="Helical" evidence="6">
    <location>
        <begin position="242"/>
        <end position="260"/>
    </location>
</feature>
<keyword evidence="9" id="KW-1185">Reference proteome</keyword>
<keyword evidence="4 6" id="KW-0472">Membrane</keyword>
<dbReference type="Proteomes" id="UP001059836">
    <property type="component" value="Chromosome"/>
</dbReference>
<feature type="transmembrane region" description="Helical" evidence="6">
    <location>
        <begin position="365"/>
        <end position="383"/>
    </location>
</feature>
<dbReference type="RefSeq" id="WP_213246100.1">
    <property type="nucleotide sequence ID" value="NZ_CP045806.1"/>
</dbReference>
<accession>A0ABX6IEP1</accession>
<evidence type="ECO:0000256" key="1">
    <source>
        <dbReference type="ARBA" id="ARBA00004141"/>
    </source>
</evidence>
<gene>
    <name evidence="8" type="ORF">GII31_01375</name>
</gene>
<organism evidence="8 9">
    <name type="scientific">Gordonia pseudamarae</name>
    <dbReference type="NCBI Taxonomy" id="2831662"/>
    <lineage>
        <taxon>Bacteria</taxon>
        <taxon>Bacillati</taxon>
        <taxon>Actinomycetota</taxon>
        <taxon>Actinomycetes</taxon>
        <taxon>Mycobacteriales</taxon>
        <taxon>Gordoniaceae</taxon>
        <taxon>Gordonia</taxon>
    </lineage>
</organism>
<proteinExistence type="predicted"/>
<feature type="transmembrane region" description="Helical" evidence="6">
    <location>
        <begin position="86"/>
        <end position="108"/>
    </location>
</feature>
<evidence type="ECO:0000256" key="5">
    <source>
        <dbReference type="SAM" id="MobiDB-lite"/>
    </source>
</evidence>
<dbReference type="EMBL" id="CP045809">
    <property type="protein sequence ID" value="QHN33755.1"/>
    <property type="molecule type" value="Genomic_DNA"/>
</dbReference>
<feature type="transmembrane region" description="Helical" evidence="6">
    <location>
        <begin position="332"/>
        <end position="353"/>
    </location>
</feature>
<feature type="domain" description="Integral membrane bound transporter" evidence="7">
    <location>
        <begin position="253"/>
        <end position="377"/>
    </location>
</feature>
<evidence type="ECO:0000256" key="2">
    <source>
        <dbReference type="ARBA" id="ARBA00022692"/>
    </source>
</evidence>
<dbReference type="InterPro" id="IPR049453">
    <property type="entry name" value="Memb_transporter_dom"/>
</dbReference>
<name>A0ABX6IEP1_9ACTN</name>
<evidence type="ECO:0000313" key="9">
    <source>
        <dbReference type="Proteomes" id="UP001059836"/>
    </source>
</evidence>
<keyword evidence="3 6" id="KW-1133">Transmembrane helix</keyword>
<reference evidence="8" key="1">
    <citation type="journal article" date="2021" name="Nat. Microbiol.">
        <title>Cocultivation of an ultrasmall environmental parasitic bacterium with lytic ability against bacteria associated with wastewater foams.</title>
        <authorList>
            <person name="Batinovic S."/>
            <person name="Rose J.J.A."/>
            <person name="Ratcliffe J."/>
            <person name="Seviour R.J."/>
            <person name="Petrovski S."/>
        </authorList>
    </citation>
    <scope>NUCLEOTIDE SEQUENCE</scope>
    <source>
        <strain evidence="8">CON9</strain>
    </source>
</reference>